<dbReference type="InterPro" id="IPR000477">
    <property type="entry name" value="RT_dom"/>
</dbReference>
<dbReference type="Proteomes" id="UP000249396">
    <property type="component" value="Unassembled WGS sequence"/>
</dbReference>
<dbReference type="CDD" id="cd01651">
    <property type="entry name" value="RT_G2_intron"/>
    <property type="match status" value="1"/>
</dbReference>
<dbReference type="PROSITE" id="PS50878">
    <property type="entry name" value="RT_POL"/>
    <property type="match status" value="1"/>
</dbReference>
<dbReference type="InterPro" id="IPR051083">
    <property type="entry name" value="GrpII_Intron_Splice-Mob/Def"/>
</dbReference>
<proteinExistence type="inferred from homology"/>
<evidence type="ECO:0000313" key="4">
    <source>
        <dbReference type="Proteomes" id="UP000249396"/>
    </source>
</evidence>
<comment type="similarity">
    <text evidence="1">Belongs to the bacterial reverse transcriptase family.</text>
</comment>
<dbReference type="SUPFAM" id="SSF56672">
    <property type="entry name" value="DNA/RNA polymerases"/>
    <property type="match status" value="1"/>
</dbReference>
<name>A0A2W4RGD2_9GAMM</name>
<accession>A0A2W4RGD2</accession>
<dbReference type="InterPro" id="IPR043502">
    <property type="entry name" value="DNA/RNA_pol_sf"/>
</dbReference>
<gene>
    <name evidence="3" type="ORF">DM484_05540</name>
</gene>
<dbReference type="EMBL" id="QJPH01000196">
    <property type="protein sequence ID" value="PZN82951.1"/>
    <property type="molecule type" value="Genomic_DNA"/>
</dbReference>
<sequence length="337" mass="38372">MKRQGGLFGRIARFENLLSAHRRAARSKRDRPSVARFEFHLENELLALQDALASGAYQPGTFFTFEVRDPKRRAICAAPFRDRVVHHALCAVLEPHFERRSIADSYACRRGKGTHAAIQRARHFACHHGYFLKCDIRKFFASVDHAVLRTLLRRLFKEETLLDLLDRIIAHAPPDAAPGKGLPIGNLTSQHFANLYLGELDHHIKERLRVKGYLRYMDDFLLFADDKPTLHRLLADIRRFLAERLCLTLKEEATLLAPVTEGIPFLGFSLYPGLIRLNRRTRQRFCSKALALERHHASGLLDHATLSATAASLYAHVAHADSYRLRRRVAGFNMVGG</sequence>
<protein>
    <submittedName>
        <fullName evidence="3">RNA-dependent DNA polymerase</fullName>
    </submittedName>
</protein>
<dbReference type="PANTHER" id="PTHR34047">
    <property type="entry name" value="NUCLEAR INTRON MATURASE 1, MITOCHONDRIAL-RELATED"/>
    <property type="match status" value="1"/>
</dbReference>
<reference evidence="3 4" key="1">
    <citation type="journal article" date="2018" name="Aquat. Microb. Ecol.">
        <title>Gammaproteobacterial methanotrophs dominate.</title>
        <authorList>
            <person name="Rissanen A.J."/>
            <person name="Saarenheimo J."/>
            <person name="Tiirola M."/>
            <person name="Peura S."/>
            <person name="Aalto S.L."/>
            <person name="Karvinen A."/>
            <person name="Nykanen H."/>
        </authorList>
    </citation>
    <scope>NUCLEOTIDE SEQUENCE [LARGE SCALE GENOMIC DNA]</scope>
    <source>
        <strain evidence="3">AMbin10</strain>
    </source>
</reference>
<feature type="domain" description="Reverse transcriptase" evidence="2">
    <location>
        <begin position="1"/>
        <end position="270"/>
    </location>
</feature>
<evidence type="ECO:0000259" key="2">
    <source>
        <dbReference type="PROSITE" id="PS50878"/>
    </source>
</evidence>
<evidence type="ECO:0000256" key="1">
    <source>
        <dbReference type="ARBA" id="ARBA00034120"/>
    </source>
</evidence>
<dbReference type="Pfam" id="PF00078">
    <property type="entry name" value="RVT_1"/>
    <property type="match status" value="1"/>
</dbReference>
<evidence type="ECO:0000313" key="3">
    <source>
        <dbReference type="EMBL" id="PZN82951.1"/>
    </source>
</evidence>
<organism evidence="3 4">
    <name type="scientific">Candidatus Methylumidiphilus alinenensis</name>
    <dbReference type="NCBI Taxonomy" id="2202197"/>
    <lineage>
        <taxon>Bacteria</taxon>
        <taxon>Pseudomonadati</taxon>
        <taxon>Pseudomonadota</taxon>
        <taxon>Gammaproteobacteria</taxon>
        <taxon>Methylococcales</taxon>
        <taxon>Candidatus Methylumidiphilus</taxon>
    </lineage>
</organism>
<dbReference type="AlphaFoldDB" id="A0A2W4RGD2"/>
<comment type="caution">
    <text evidence="3">The sequence shown here is derived from an EMBL/GenBank/DDBJ whole genome shotgun (WGS) entry which is preliminary data.</text>
</comment>
<dbReference type="PANTHER" id="PTHR34047:SF8">
    <property type="entry name" value="PROTEIN YKFC"/>
    <property type="match status" value="1"/>
</dbReference>